<dbReference type="Proteomes" id="UP000321570">
    <property type="component" value="Unassembled WGS sequence"/>
</dbReference>
<evidence type="ECO:0000256" key="1">
    <source>
        <dbReference type="SAM" id="MobiDB-lite"/>
    </source>
</evidence>
<dbReference type="AlphaFoldDB" id="A0A564Y613"/>
<feature type="compositionally biased region" description="Polar residues" evidence="1">
    <location>
        <begin position="45"/>
        <end position="54"/>
    </location>
</feature>
<reference evidence="2 3" key="1">
    <citation type="submission" date="2019-07" db="EMBL/GenBank/DDBJ databases">
        <authorList>
            <person name="Jastrzebski P J."/>
            <person name="Paukszto L."/>
            <person name="Jastrzebski P J."/>
        </authorList>
    </citation>
    <scope>NUCLEOTIDE SEQUENCE [LARGE SCALE GENOMIC DNA]</scope>
    <source>
        <strain evidence="2 3">WMS-il1</strain>
    </source>
</reference>
<name>A0A564Y613_HYMDI</name>
<gene>
    <name evidence="2" type="ORF">WMSIL1_LOCUS2653</name>
</gene>
<evidence type="ECO:0000313" key="3">
    <source>
        <dbReference type="Proteomes" id="UP000321570"/>
    </source>
</evidence>
<organism evidence="2 3">
    <name type="scientific">Hymenolepis diminuta</name>
    <name type="common">Rat tapeworm</name>
    <dbReference type="NCBI Taxonomy" id="6216"/>
    <lineage>
        <taxon>Eukaryota</taxon>
        <taxon>Metazoa</taxon>
        <taxon>Spiralia</taxon>
        <taxon>Lophotrochozoa</taxon>
        <taxon>Platyhelminthes</taxon>
        <taxon>Cestoda</taxon>
        <taxon>Eucestoda</taxon>
        <taxon>Cyclophyllidea</taxon>
        <taxon>Hymenolepididae</taxon>
        <taxon>Hymenolepis</taxon>
    </lineage>
</organism>
<feature type="region of interest" description="Disordered" evidence="1">
    <location>
        <begin position="27"/>
        <end position="54"/>
    </location>
</feature>
<dbReference type="EMBL" id="CABIJS010000077">
    <property type="protein sequence ID" value="VUZ41993.1"/>
    <property type="molecule type" value="Genomic_DNA"/>
</dbReference>
<sequence length="54" mass="5920">MIDKIDNITLKGPANEFRKLGIKCNSGITQQNSGERNNIDRIPSETVSQNVSSS</sequence>
<keyword evidence="3" id="KW-1185">Reference proteome</keyword>
<protein>
    <submittedName>
        <fullName evidence="2">Uncharacterized protein</fullName>
    </submittedName>
</protein>
<proteinExistence type="predicted"/>
<evidence type="ECO:0000313" key="2">
    <source>
        <dbReference type="EMBL" id="VUZ41993.1"/>
    </source>
</evidence>
<accession>A0A564Y613</accession>
<feature type="compositionally biased region" description="Polar residues" evidence="1">
    <location>
        <begin position="27"/>
        <end position="36"/>
    </location>
</feature>